<evidence type="ECO:0000256" key="2">
    <source>
        <dbReference type="ARBA" id="ARBA00022741"/>
    </source>
</evidence>
<reference evidence="14" key="1">
    <citation type="journal article" date="2020" name="Stud. Mycol.">
        <title>101 Dothideomycetes genomes: a test case for predicting lifestyles and emergence of pathogens.</title>
        <authorList>
            <person name="Haridas S."/>
            <person name="Albert R."/>
            <person name="Binder M."/>
            <person name="Bloem J."/>
            <person name="Labutti K."/>
            <person name="Salamov A."/>
            <person name="Andreopoulos B."/>
            <person name="Baker S."/>
            <person name="Barry K."/>
            <person name="Bills G."/>
            <person name="Bluhm B."/>
            <person name="Cannon C."/>
            <person name="Castanera R."/>
            <person name="Culley D."/>
            <person name="Daum C."/>
            <person name="Ezra D."/>
            <person name="Gonzalez J."/>
            <person name="Henrissat B."/>
            <person name="Kuo A."/>
            <person name="Liang C."/>
            <person name="Lipzen A."/>
            <person name="Lutzoni F."/>
            <person name="Magnuson J."/>
            <person name="Mondo S."/>
            <person name="Nolan M."/>
            <person name="Ohm R."/>
            <person name="Pangilinan J."/>
            <person name="Park H.-J."/>
            <person name="Ramirez L."/>
            <person name="Alfaro M."/>
            <person name="Sun H."/>
            <person name="Tritt A."/>
            <person name="Yoshinaga Y."/>
            <person name="Zwiers L.-H."/>
            <person name="Turgeon B."/>
            <person name="Goodwin S."/>
            <person name="Spatafora J."/>
            <person name="Crous P."/>
            <person name="Grigoriev I."/>
        </authorList>
    </citation>
    <scope>NUCLEOTIDE SEQUENCE</scope>
    <source>
        <strain evidence="14">CBS 675.92</strain>
    </source>
</reference>
<evidence type="ECO:0000256" key="3">
    <source>
        <dbReference type="ARBA" id="ARBA00022801"/>
    </source>
</evidence>
<dbReference type="FunFam" id="1.10.10.10:FF:000012">
    <property type="entry name" value="U5 small nuclear ribonucleoprotein helicase"/>
    <property type="match status" value="1"/>
</dbReference>
<feature type="compositionally biased region" description="Basic and acidic residues" evidence="11">
    <location>
        <begin position="40"/>
        <end position="56"/>
    </location>
</feature>
<keyword evidence="2" id="KW-0547">Nucleotide-binding</keyword>
<evidence type="ECO:0000256" key="11">
    <source>
        <dbReference type="SAM" id="MobiDB-lite"/>
    </source>
</evidence>
<dbReference type="Pfam" id="PF02889">
    <property type="entry name" value="Sec63"/>
    <property type="match status" value="1"/>
</dbReference>
<dbReference type="FunFam" id="1.10.3380.10:FF:000012">
    <property type="entry name" value="DEAD/DEAH box DNA helicase"/>
    <property type="match status" value="1"/>
</dbReference>
<evidence type="ECO:0000256" key="6">
    <source>
        <dbReference type="ARBA" id="ARBA00023235"/>
    </source>
</evidence>
<dbReference type="Proteomes" id="UP000800035">
    <property type="component" value="Unassembled WGS sequence"/>
</dbReference>
<dbReference type="PANTHER" id="PTHR47835">
    <property type="entry name" value="HFM1, ATP DEPENDENT DNA HELICASE HOMOLOG"/>
    <property type="match status" value="1"/>
</dbReference>
<dbReference type="Pfam" id="PF00271">
    <property type="entry name" value="Helicase_C"/>
    <property type="match status" value="1"/>
</dbReference>
<keyword evidence="5" id="KW-0067">ATP-binding</keyword>
<feature type="region of interest" description="Disordered" evidence="11">
    <location>
        <begin position="1169"/>
        <end position="1241"/>
    </location>
</feature>
<dbReference type="GO" id="GO:0051321">
    <property type="term" value="P:meiotic cell cycle"/>
    <property type="evidence" value="ECO:0007669"/>
    <property type="project" value="UniProtKB-KW"/>
</dbReference>
<dbReference type="Pfam" id="PF23445">
    <property type="entry name" value="WHD_SNRNP200"/>
    <property type="match status" value="1"/>
</dbReference>
<feature type="region of interest" description="Disordered" evidence="11">
    <location>
        <begin position="1"/>
        <end position="62"/>
    </location>
</feature>
<evidence type="ECO:0000256" key="5">
    <source>
        <dbReference type="ARBA" id="ARBA00022840"/>
    </source>
</evidence>
<protein>
    <recommendedName>
        <fullName evidence="9">DNA 3'-5' helicase</fullName>
        <ecNumber evidence="9">5.6.2.4</ecNumber>
    </recommendedName>
</protein>
<evidence type="ECO:0000256" key="7">
    <source>
        <dbReference type="ARBA" id="ARBA00023254"/>
    </source>
</evidence>
<dbReference type="InterPro" id="IPR014001">
    <property type="entry name" value="Helicase_ATP-bd"/>
</dbReference>
<feature type="compositionally biased region" description="Basic and acidic residues" evidence="11">
    <location>
        <begin position="1183"/>
        <end position="1200"/>
    </location>
</feature>
<dbReference type="CDD" id="cd18795">
    <property type="entry name" value="SF2_C_Ski2"/>
    <property type="match status" value="1"/>
</dbReference>
<dbReference type="Gene3D" id="1.10.3380.10">
    <property type="entry name" value="Sec63 N-terminal domain-like domain"/>
    <property type="match status" value="1"/>
</dbReference>
<dbReference type="OrthoDB" id="5575at2759"/>
<feature type="compositionally biased region" description="Polar residues" evidence="11">
    <location>
        <begin position="1446"/>
        <end position="1456"/>
    </location>
</feature>
<evidence type="ECO:0000313" key="15">
    <source>
        <dbReference type="Proteomes" id="UP000800035"/>
    </source>
</evidence>
<proteinExistence type="inferred from homology"/>
<evidence type="ECO:0000259" key="13">
    <source>
        <dbReference type="PROSITE" id="PS51194"/>
    </source>
</evidence>
<feature type="compositionally biased region" description="Basic and acidic residues" evidence="11">
    <location>
        <begin position="1486"/>
        <end position="1500"/>
    </location>
</feature>
<dbReference type="GO" id="GO:0005524">
    <property type="term" value="F:ATP binding"/>
    <property type="evidence" value="ECO:0007669"/>
    <property type="project" value="UniProtKB-KW"/>
</dbReference>
<sequence length="1553" mass="173759">MDEERYRYRDERNGRGGGRRESQQYPILQPQFKQPFRPIAPRDRFRAPRHEPAFDRVDDEDDQYEEPVFDSFGKWLLHQPVDDRRRLAEKGQSRLSFDPSYPQPSYRPRESVAYDLDGQFAYTATQPQESSSDVPLGPSSSPAFRAGQRRTDHDYVNDAQPRSYPRIVEREEIRTPPNVSQDRSCHRPQASLPAPNVPAARSGAPMVQGIELIQPNVLPDRLRTLFPYPTFNAVQSKCFDHLYKSDDNFVLASPTGSGKTVILEFAICRAIAMNATGQYKIVYQAPMKALCSERQRDWQKKFGPLGLNCVELTGDSNAADLKNVQSANIIVTTPEKWDSVTRKWKDHEKLMRLIKLFLIDEVHILKENRGAILEAVVSRMKSVGTDVRFVALSATIPNFVDVATWLGRNSIEPHEPAMNEKFGEEFRPVKLRKHVCGYGGNPNDFAFEKTLDSQLPEVIKRYTERKPIMIFCNTRKSTVATARLLANWWATRHPMDRPWNAPSTALTFNDRDLRECAASGVAFHHGGVDANHRLAVEKAFLNNEIGVICCTSTLAVGVNLPCHMVIIKNTVAYVDGELQEYSDLEIMQMLGRAGRPQFENSAVAVIMTRQAKVHKYEKMVTGKELLESTLHLNLVDHLNAEIGLGTIRDFQSARKWFASTFLYVRLKQNPAYYKLDGSRSGQSIDEQLDDICFRDITLLRECNLTVGEEEFSCTEFGHIMARYYIHFESMRVIMGLQPKASISEILSAIAQAAELENIRFRQGEKPLYKLINKSPCTRFPIPVDLALPAHKISLLIQSILGAMDIPWDGEMSKHRNQYNTEANVAFRALSRVIRCIIDCQIALGDSVSINNALVLERSIAARVWDDSPSQMKQIDNLGVVAIRKLVNAGIRSIEELECVEPSRIEFLLGRNPPFGLKIIETLKTFPKLRVSLSMVPNSITKTPEGVKVMIKTDIGFINDSVPTNFGSKLVYVCMLAETSDGRMAHFARTSSRKLGKGQQQTLPVLLRSPGLSINCYIMCDSIAGTQRTASVTPRIAPSMFPPPKPSVPTGSRPNLPTPNMSRRRSDSGKSVGKASTTAEEFGDDGIDDEELVKAAISDLDFDHIDNYADATATLTRGNTAKNASSKNKSRAKDPHNDDLEPTQLANGKWACNHSCKNKQACKHMCCKEGMDKPSKKTGAKRVPSNEDRGQPASKVTDKAKSTQTKLQLTSSKRKSSVAVEELDLTQQEKNRKAEYSISGPKESRDLHKLHKSVHKQDLPPSISSVMHTKPEYCYAKGGDHNLSFMDDRPSSSDYGDIQLEDLYDNLRRPQQKYAQGAGGRAQYDHVSIAFMGSPVADTAVDQQSDTFGDDESAFGDAMVGITNSEDVQPDGAMGRSDDALQAFENALDEDYDFGFPDDDYPLDLGDAPKTNNGLTAAVEGPPMASTLDVPMGPPPPKKRHPVFLDDTSSPHPTQNHFKPAKSMSKVSALKESKHTNKNLHTPQRRISSEKKKVFDKKKTGSKYEEVFDDDDVVLGEGDIMMNENEKPPTPEAYKGLEPWLFREFGDIVEIVEE</sequence>
<feature type="domain" description="Helicase C-terminal" evidence="13">
    <location>
        <begin position="454"/>
        <end position="642"/>
    </location>
</feature>
<keyword evidence="7" id="KW-0469">Meiosis</keyword>
<feature type="compositionally biased region" description="Low complexity" evidence="11">
    <location>
        <begin position="130"/>
        <end position="142"/>
    </location>
</feature>
<gene>
    <name evidence="14" type="ORF">CC80DRAFT_561555</name>
</gene>
<feature type="compositionally biased region" description="Polar residues" evidence="11">
    <location>
        <begin position="1201"/>
        <end position="1210"/>
    </location>
</feature>
<dbReference type="GO" id="GO:0016787">
    <property type="term" value="F:hydrolase activity"/>
    <property type="evidence" value="ECO:0007669"/>
    <property type="project" value="UniProtKB-KW"/>
</dbReference>
<organism evidence="14 15">
    <name type="scientific">Byssothecium circinans</name>
    <dbReference type="NCBI Taxonomy" id="147558"/>
    <lineage>
        <taxon>Eukaryota</taxon>
        <taxon>Fungi</taxon>
        <taxon>Dikarya</taxon>
        <taxon>Ascomycota</taxon>
        <taxon>Pezizomycotina</taxon>
        <taxon>Dothideomycetes</taxon>
        <taxon>Pleosporomycetidae</taxon>
        <taxon>Pleosporales</taxon>
        <taxon>Massarineae</taxon>
        <taxon>Massarinaceae</taxon>
        <taxon>Byssothecium</taxon>
    </lineage>
</organism>
<feature type="region of interest" description="Disordered" evidence="11">
    <location>
        <begin position="87"/>
        <end position="108"/>
    </location>
</feature>
<feature type="region of interest" description="Disordered" evidence="11">
    <location>
        <begin position="125"/>
        <end position="158"/>
    </location>
</feature>
<keyword evidence="4" id="KW-0347">Helicase</keyword>
<comment type="catalytic activity">
    <reaction evidence="8">
        <text>Couples ATP hydrolysis with the unwinding of duplex DNA by translocating in the 3'-5' direction.</text>
        <dbReference type="EC" id="5.6.2.4"/>
    </reaction>
</comment>
<keyword evidence="3 14" id="KW-0378">Hydrolase</keyword>
<dbReference type="Gene3D" id="3.40.50.300">
    <property type="entry name" value="P-loop containing nucleotide triphosphate hydrolases"/>
    <property type="match status" value="2"/>
</dbReference>
<feature type="compositionally biased region" description="Basic and acidic residues" evidence="11">
    <location>
        <begin position="1"/>
        <end position="22"/>
    </location>
</feature>
<dbReference type="InterPro" id="IPR027417">
    <property type="entry name" value="P-loop_NTPase"/>
</dbReference>
<dbReference type="InterPro" id="IPR057842">
    <property type="entry name" value="WH_MER3"/>
</dbReference>
<dbReference type="SUPFAM" id="SSF46785">
    <property type="entry name" value="Winged helix' DNA-binding domain"/>
    <property type="match status" value="1"/>
</dbReference>
<name>A0A6A5U229_9PLEO</name>
<dbReference type="InterPro" id="IPR036388">
    <property type="entry name" value="WH-like_DNA-bd_sf"/>
</dbReference>
<feature type="region of interest" description="Disordered" evidence="11">
    <location>
        <begin position="1118"/>
        <end position="1141"/>
    </location>
</feature>
<dbReference type="Gene3D" id="1.10.10.10">
    <property type="entry name" value="Winged helix-like DNA-binding domain superfamily/Winged helix DNA-binding domain"/>
    <property type="match status" value="1"/>
</dbReference>
<dbReference type="SMART" id="SM00490">
    <property type="entry name" value="HELICc"/>
    <property type="match status" value="1"/>
</dbReference>
<dbReference type="SUPFAM" id="SSF52540">
    <property type="entry name" value="P-loop containing nucleoside triphosphate hydrolases"/>
    <property type="match status" value="1"/>
</dbReference>
<feature type="region of interest" description="Disordered" evidence="11">
    <location>
        <begin position="174"/>
        <end position="200"/>
    </location>
</feature>
<evidence type="ECO:0000256" key="1">
    <source>
        <dbReference type="ARBA" id="ARBA00010140"/>
    </source>
</evidence>
<feature type="domain" description="Helicase ATP-binding" evidence="12">
    <location>
        <begin position="240"/>
        <end position="414"/>
    </location>
</feature>
<dbReference type="InterPro" id="IPR011545">
    <property type="entry name" value="DEAD/DEAH_box_helicase_dom"/>
</dbReference>
<keyword evidence="6" id="KW-0413">Isomerase</keyword>
<dbReference type="SUPFAM" id="SSF158702">
    <property type="entry name" value="Sec63 N-terminal domain-like"/>
    <property type="match status" value="1"/>
</dbReference>
<evidence type="ECO:0000256" key="9">
    <source>
        <dbReference type="ARBA" id="ARBA00034808"/>
    </source>
</evidence>
<dbReference type="EMBL" id="ML976990">
    <property type="protein sequence ID" value="KAF1957066.1"/>
    <property type="molecule type" value="Genomic_DNA"/>
</dbReference>
<dbReference type="GO" id="GO:0043138">
    <property type="term" value="F:3'-5' DNA helicase activity"/>
    <property type="evidence" value="ECO:0007669"/>
    <property type="project" value="UniProtKB-EC"/>
</dbReference>
<comment type="similarity">
    <text evidence="1">Belongs to the helicase family. SKI2 subfamily.</text>
</comment>
<evidence type="ECO:0000256" key="8">
    <source>
        <dbReference type="ARBA" id="ARBA00034617"/>
    </source>
</evidence>
<feature type="region of interest" description="Disordered" evidence="11">
    <location>
        <begin position="1405"/>
        <end position="1500"/>
    </location>
</feature>
<dbReference type="SMART" id="SM00487">
    <property type="entry name" value="DEXDc"/>
    <property type="match status" value="1"/>
</dbReference>
<dbReference type="InterPro" id="IPR036390">
    <property type="entry name" value="WH_DNA-bd_sf"/>
</dbReference>
<comment type="catalytic activity">
    <reaction evidence="10">
        <text>ATP + H2O = ADP + phosphate + H(+)</text>
        <dbReference type="Rhea" id="RHEA:13065"/>
        <dbReference type="ChEBI" id="CHEBI:15377"/>
        <dbReference type="ChEBI" id="CHEBI:15378"/>
        <dbReference type="ChEBI" id="CHEBI:30616"/>
        <dbReference type="ChEBI" id="CHEBI:43474"/>
        <dbReference type="ChEBI" id="CHEBI:456216"/>
        <dbReference type="EC" id="5.6.2.4"/>
    </reaction>
</comment>
<dbReference type="InterPro" id="IPR004179">
    <property type="entry name" value="Sec63-dom"/>
</dbReference>
<dbReference type="InterPro" id="IPR052247">
    <property type="entry name" value="Meiotic_Crossover_Helicase"/>
</dbReference>
<evidence type="ECO:0000313" key="14">
    <source>
        <dbReference type="EMBL" id="KAF1957066.1"/>
    </source>
</evidence>
<feature type="region of interest" description="Disordered" evidence="11">
    <location>
        <begin position="1033"/>
        <end position="1085"/>
    </location>
</feature>
<evidence type="ECO:0000259" key="12">
    <source>
        <dbReference type="PROSITE" id="PS51192"/>
    </source>
</evidence>
<dbReference type="EC" id="5.6.2.4" evidence="9"/>
<dbReference type="SMART" id="SM00973">
    <property type="entry name" value="Sec63"/>
    <property type="match status" value="1"/>
</dbReference>
<dbReference type="PANTHER" id="PTHR47835:SF3">
    <property type="entry name" value="HELICASE FOR MEIOSIS 1"/>
    <property type="match status" value="1"/>
</dbReference>
<dbReference type="Pfam" id="PF00270">
    <property type="entry name" value="DEAD"/>
    <property type="match status" value="1"/>
</dbReference>
<keyword evidence="15" id="KW-1185">Reference proteome</keyword>
<feature type="compositionally biased region" description="Polar residues" evidence="11">
    <location>
        <begin position="1049"/>
        <end position="1060"/>
    </location>
</feature>
<dbReference type="InterPro" id="IPR001650">
    <property type="entry name" value="Helicase_C-like"/>
</dbReference>
<evidence type="ECO:0000256" key="10">
    <source>
        <dbReference type="ARBA" id="ARBA00048988"/>
    </source>
</evidence>
<dbReference type="PROSITE" id="PS51194">
    <property type="entry name" value="HELICASE_CTER"/>
    <property type="match status" value="1"/>
</dbReference>
<dbReference type="PROSITE" id="PS51192">
    <property type="entry name" value="HELICASE_ATP_BIND_1"/>
    <property type="match status" value="1"/>
</dbReference>
<accession>A0A6A5U229</accession>
<evidence type="ECO:0000256" key="4">
    <source>
        <dbReference type="ARBA" id="ARBA00022806"/>
    </source>
</evidence>
<dbReference type="GO" id="GO:0003676">
    <property type="term" value="F:nucleic acid binding"/>
    <property type="evidence" value="ECO:0007669"/>
    <property type="project" value="InterPro"/>
</dbReference>